<evidence type="ECO:0008006" key="3">
    <source>
        <dbReference type="Google" id="ProtNLM"/>
    </source>
</evidence>
<dbReference type="EMBL" id="ATAE01000008">
    <property type="protein sequence ID" value="ERN54230.1"/>
    <property type="molecule type" value="Genomic_DNA"/>
</dbReference>
<comment type="caution">
    <text evidence="1">The sequence shown here is derived from an EMBL/GenBank/DDBJ whole genome shotgun (WGS) entry which is preliminary data.</text>
</comment>
<accession>U6STJ7</accession>
<sequence length="350" mass="42430">MNWVDSNFGCYVTNKTYDTKMKRSYEIESRIKFMTISTNELQLIKKTVEKYNKDNISRTKAYERFYERNPEIRWAMLAGIVSRNAGWNMTDLSSKWFQGILDKNSRATIFAMYERANWIIFQDAYPQLLLYEWAKKKQLPVFEQLKTFHVSEFMRQEWKIFWEARDEVRLCTSLIINEQQLLELEVMSSGLFQKNVFHTLRYQLEEYAHFSYVLLPTLNGSIYGQYVRNFTHVNQRIELGKRLAMILFHPVVHQDILQFTRKVEHTGSRRDYERICDITSPNTSPMLRVLHPVYHHKPSKGLDWFYSRKPLTPLFKRVKETRPEEIREWVHTKRVELYWIYKWGQKFMHK</sequence>
<protein>
    <recommendedName>
        <fullName evidence="3">DUF2515 domain-containing protein</fullName>
    </recommendedName>
</protein>
<dbReference type="Pfam" id="PF10720">
    <property type="entry name" value="DUF2515"/>
    <property type="match status" value="1"/>
</dbReference>
<keyword evidence="2" id="KW-1185">Reference proteome</keyword>
<evidence type="ECO:0000313" key="2">
    <source>
        <dbReference type="Proteomes" id="UP000017170"/>
    </source>
</evidence>
<proteinExistence type="predicted"/>
<organism evidence="1 2">
    <name type="scientific">Alkalihalophilus marmarensis DSM 21297</name>
    <dbReference type="NCBI Taxonomy" id="1188261"/>
    <lineage>
        <taxon>Bacteria</taxon>
        <taxon>Bacillati</taxon>
        <taxon>Bacillota</taxon>
        <taxon>Bacilli</taxon>
        <taxon>Bacillales</taxon>
        <taxon>Bacillaceae</taxon>
        <taxon>Alkalihalophilus</taxon>
    </lineage>
</organism>
<name>U6STJ7_9BACI</name>
<dbReference type="Proteomes" id="UP000017170">
    <property type="component" value="Unassembled WGS sequence"/>
</dbReference>
<reference evidence="1 2" key="1">
    <citation type="journal article" date="2013" name="Genome Announc.">
        <title>Genome Sequence of the Extreme Obligate Alkaliphile Bacillus marmarensis Strain DSM 21297.</title>
        <authorList>
            <person name="Wernick D.G."/>
            <person name="Choi K.Y."/>
            <person name="Tat C.A."/>
            <person name="Lafontaine Rivera J.G."/>
            <person name="Liao J.C."/>
        </authorList>
    </citation>
    <scope>NUCLEOTIDE SEQUENCE [LARGE SCALE GENOMIC DNA]</scope>
    <source>
        <strain evidence="1 2">DSM 21297</strain>
    </source>
</reference>
<evidence type="ECO:0000313" key="1">
    <source>
        <dbReference type="EMBL" id="ERN54230.1"/>
    </source>
</evidence>
<dbReference type="InterPro" id="IPR019658">
    <property type="entry name" value="DUF2515"/>
</dbReference>
<gene>
    <name evidence="1" type="ORF">A33I_07330</name>
</gene>
<dbReference type="PATRIC" id="fig|1188261.3.peg.863"/>
<dbReference type="AlphaFoldDB" id="U6STJ7"/>